<evidence type="ECO:0000313" key="1">
    <source>
        <dbReference type="EMBL" id="JAE15190.1"/>
    </source>
</evidence>
<proteinExistence type="predicted"/>
<sequence>MLGSLMVVQRFTLSPKLRKHTSAYAVKSSLH</sequence>
<organism evidence="1">
    <name type="scientific">Arundo donax</name>
    <name type="common">Giant reed</name>
    <name type="synonym">Donax arundinaceus</name>
    <dbReference type="NCBI Taxonomy" id="35708"/>
    <lineage>
        <taxon>Eukaryota</taxon>
        <taxon>Viridiplantae</taxon>
        <taxon>Streptophyta</taxon>
        <taxon>Embryophyta</taxon>
        <taxon>Tracheophyta</taxon>
        <taxon>Spermatophyta</taxon>
        <taxon>Magnoliopsida</taxon>
        <taxon>Liliopsida</taxon>
        <taxon>Poales</taxon>
        <taxon>Poaceae</taxon>
        <taxon>PACMAD clade</taxon>
        <taxon>Arundinoideae</taxon>
        <taxon>Arundineae</taxon>
        <taxon>Arundo</taxon>
    </lineage>
</organism>
<accession>A0A0A9FQS6</accession>
<reference evidence="1" key="2">
    <citation type="journal article" date="2015" name="Data Brief">
        <title>Shoot transcriptome of the giant reed, Arundo donax.</title>
        <authorList>
            <person name="Barrero R.A."/>
            <person name="Guerrero F.D."/>
            <person name="Moolhuijzen P."/>
            <person name="Goolsby J.A."/>
            <person name="Tidwell J."/>
            <person name="Bellgard S.E."/>
            <person name="Bellgard M.I."/>
        </authorList>
    </citation>
    <scope>NUCLEOTIDE SEQUENCE</scope>
    <source>
        <tissue evidence="1">Shoot tissue taken approximately 20 cm above the soil surface</tissue>
    </source>
</reference>
<dbReference type="AlphaFoldDB" id="A0A0A9FQS6"/>
<dbReference type="EMBL" id="GBRH01182706">
    <property type="protein sequence ID" value="JAE15190.1"/>
    <property type="molecule type" value="Transcribed_RNA"/>
</dbReference>
<name>A0A0A9FQS6_ARUDO</name>
<protein>
    <submittedName>
        <fullName evidence="1">Uncharacterized protein</fullName>
    </submittedName>
</protein>
<reference evidence="1" key="1">
    <citation type="submission" date="2014-09" db="EMBL/GenBank/DDBJ databases">
        <authorList>
            <person name="Magalhaes I.L.F."/>
            <person name="Oliveira U."/>
            <person name="Santos F.R."/>
            <person name="Vidigal T.H.D.A."/>
            <person name="Brescovit A.D."/>
            <person name="Santos A.J."/>
        </authorList>
    </citation>
    <scope>NUCLEOTIDE SEQUENCE</scope>
    <source>
        <tissue evidence="1">Shoot tissue taken approximately 20 cm above the soil surface</tissue>
    </source>
</reference>